<feature type="signal peptide" evidence="2">
    <location>
        <begin position="1"/>
        <end position="20"/>
    </location>
</feature>
<feature type="compositionally biased region" description="Basic residues" evidence="1">
    <location>
        <begin position="84"/>
        <end position="105"/>
    </location>
</feature>
<organism evidence="3 4">
    <name type="scientific">Adhaeribacter terreus</name>
    <dbReference type="NCBI Taxonomy" id="529703"/>
    <lineage>
        <taxon>Bacteria</taxon>
        <taxon>Pseudomonadati</taxon>
        <taxon>Bacteroidota</taxon>
        <taxon>Cytophagia</taxon>
        <taxon>Cytophagales</taxon>
        <taxon>Hymenobacteraceae</taxon>
        <taxon>Adhaeribacter</taxon>
    </lineage>
</organism>
<reference evidence="4" key="1">
    <citation type="journal article" date="2019" name="Int. J. Syst. Evol. Microbiol.">
        <title>The Global Catalogue of Microorganisms (GCM) 10K type strain sequencing project: providing services to taxonomists for standard genome sequencing and annotation.</title>
        <authorList>
            <consortium name="The Broad Institute Genomics Platform"/>
            <consortium name="The Broad Institute Genome Sequencing Center for Infectious Disease"/>
            <person name="Wu L."/>
            <person name="Ma J."/>
        </authorList>
    </citation>
    <scope>NUCLEOTIDE SEQUENCE [LARGE SCALE GENOMIC DNA]</scope>
    <source>
        <strain evidence="4">KACC 12602</strain>
    </source>
</reference>
<evidence type="ECO:0000313" key="3">
    <source>
        <dbReference type="EMBL" id="MFC5270662.1"/>
    </source>
</evidence>
<keyword evidence="4" id="KW-1185">Reference proteome</keyword>
<evidence type="ECO:0000256" key="2">
    <source>
        <dbReference type="SAM" id="SignalP"/>
    </source>
</evidence>
<feature type="region of interest" description="Disordered" evidence="1">
    <location>
        <begin position="21"/>
        <end position="53"/>
    </location>
</feature>
<feature type="chain" id="PRO_5045613929" evidence="2">
    <location>
        <begin position="21"/>
        <end position="105"/>
    </location>
</feature>
<feature type="compositionally biased region" description="Polar residues" evidence="1">
    <location>
        <begin position="21"/>
        <end position="35"/>
    </location>
</feature>
<keyword evidence="2" id="KW-0732">Signal</keyword>
<proteinExistence type="predicted"/>
<dbReference type="EMBL" id="JBHSKT010000004">
    <property type="protein sequence ID" value="MFC5270662.1"/>
    <property type="molecule type" value="Genomic_DNA"/>
</dbReference>
<comment type="caution">
    <text evidence="3">The sequence shown here is derived from an EMBL/GenBank/DDBJ whole genome shotgun (WGS) entry which is preliminary data.</text>
</comment>
<sequence>MKAFYLFSLLFMLAFTPGFSQGHGSAASKTESPNNDPHKLEASISPAEQAQRDLLVPRKYQEQLAVEASKPIKYGPSNSSSKRYYSKKKYPSRRYPVKKKTTRRR</sequence>
<name>A0ABW0E8G1_9BACT</name>
<gene>
    <name evidence="3" type="ORF">ACFPIB_08590</name>
</gene>
<dbReference type="RefSeq" id="WP_378017028.1">
    <property type="nucleotide sequence ID" value="NZ_JBHSKT010000004.1"/>
</dbReference>
<dbReference type="Proteomes" id="UP001596161">
    <property type="component" value="Unassembled WGS sequence"/>
</dbReference>
<feature type="region of interest" description="Disordered" evidence="1">
    <location>
        <begin position="67"/>
        <end position="105"/>
    </location>
</feature>
<accession>A0ABW0E8G1</accession>
<protein>
    <submittedName>
        <fullName evidence="3">Uncharacterized protein</fullName>
    </submittedName>
</protein>
<evidence type="ECO:0000256" key="1">
    <source>
        <dbReference type="SAM" id="MobiDB-lite"/>
    </source>
</evidence>
<evidence type="ECO:0000313" key="4">
    <source>
        <dbReference type="Proteomes" id="UP001596161"/>
    </source>
</evidence>